<dbReference type="Proteomes" id="UP000317944">
    <property type="component" value="Unassembled WGS sequence"/>
</dbReference>
<dbReference type="RefSeq" id="WP_142508767.1">
    <property type="nucleotide sequence ID" value="NZ_SADV01000007.1"/>
</dbReference>
<dbReference type="InterPro" id="IPR009057">
    <property type="entry name" value="Homeodomain-like_sf"/>
</dbReference>
<protein>
    <submittedName>
        <fullName evidence="5">TetR/AcrR family transcriptional regulator</fullName>
    </submittedName>
</protein>
<gene>
    <name evidence="5" type="ORF">C7Y47_10635</name>
</gene>
<dbReference type="InterPro" id="IPR001647">
    <property type="entry name" value="HTH_TetR"/>
</dbReference>
<dbReference type="AlphaFoldDB" id="A0A544UJQ1"/>
<dbReference type="InterPro" id="IPR050624">
    <property type="entry name" value="HTH-type_Tx_Regulator"/>
</dbReference>
<evidence type="ECO:0000256" key="2">
    <source>
        <dbReference type="ARBA" id="ARBA00023125"/>
    </source>
</evidence>
<feature type="domain" description="HTH tetR-type" evidence="4">
    <location>
        <begin position="9"/>
        <end position="69"/>
    </location>
</feature>
<evidence type="ECO:0000259" key="4">
    <source>
        <dbReference type="PROSITE" id="PS50977"/>
    </source>
</evidence>
<dbReference type="PROSITE" id="PS50977">
    <property type="entry name" value="HTH_TETR_2"/>
    <property type="match status" value="1"/>
</dbReference>
<proteinExistence type="predicted"/>
<dbReference type="PANTHER" id="PTHR43479:SF11">
    <property type="entry name" value="ACREF_ENVCD OPERON REPRESSOR-RELATED"/>
    <property type="match status" value="1"/>
</dbReference>
<dbReference type="SUPFAM" id="SSF48498">
    <property type="entry name" value="Tetracyclin repressor-like, C-terminal domain"/>
    <property type="match status" value="1"/>
</dbReference>
<dbReference type="Gene3D" id="1.10.357.10">
    <property type="entry name" value="Tetracycline Repressor, domain 2"/>
    <property type="match status" value="1"/>
</dbReference>
<keyword evidence="1" id="KW-0678">Repressor</keyword>
<evidence type="ECO:0000313" key="5">
    <source>
        <dbReference type="EMBL" id="TQR33495.1"/>
    </source>
</evidence>
<dbReference type="Pfam" id="PF00440">
    <property type="entry name" value="TetR_N"/>
    <property type="match status" value="1"/>
</dbReference>
<sequence length="195" mass="22134">MSIRHEQKKQRRALILQSALDLFIRKGYGETKVADIAKASNMSMGLLFHYFDSKEKLYEELIRIGCERLQMDFSFTNESPLAIFTAAAEELFDMIRTNPSAAKMFVLMENAQHLDSLSEDLKVMLMEADKVIRKSVPLIEKGQMLGEIKQGNAEALAVAFWCSIQGIAQYIALHPETPCPDTMWVISILENREAD</sequence>
<feature type="DNA-binding region" description="H-T-H motif" evidence="3">
    <location>
        <begin position="32"/>
        <end position="51"/>
    </location>
</feature>
<dbReference type="SUPFAM" id="SSF46689">
    <property type="entry name" value="Homeodomain-like"/>
    <property type="match status" value="1"/>
</dbReference>
<dbReference type="InterPro" id="IPR036271">
    <property type="entry name" value="Tet_transcr_reg_TetR-rel_C_sf"/>
</dbReference>
<evidence type="ECO:0000313" key="6">
    <source>
        <dbReference type="Proteomes" id="UP000317944"/>
    </source>
</evidence>
<organism evidence="5 6">
    <name type="scientific">Lysinibacillus sphaericus</name>
    <name type="common">Bacillus sphaericus</name>
    <dbReference type="NCBI Taxonomy" id="1421"/>
    <lineage>
        <taxon>Bacteria</taxon>
        <taxon>Bacillati</taxon>
        <taxon>Bacillota</taxon>
        <taxon>Bacilli</taxon>
        <taxon>Bacillales</taxon>
        <taxon>Bacillaceae</taxon>
        <taxon>Lysinibacillus</taxon>
    </lineage>
</organism>
<evidence type="ECO:0000256" key="1">
    <source>
        <dbReference type="ARBA" id="ARBA00022491"/>
    </source>
</evidence>
<dbReference type="PANTHER" id="PTHR43479">
    <property type="entry name" value="ACREF/ENVCD OPERON REPRESSOR-RELATED"/>
    <property type="match status" value="1"/>
</dbReference>
<reference evidence="5 6" key="1">
    <citation type="submission" date="2018-03" db="EMBL/GenBank/DDBJ databases">
        <title>Aerobic endospore-forming bacteria genome sequencing and assembly.</title>
        <authorList>
            <person name="Cavalcante D.A."/>
            <person name="Driks A."/>
            <person name="Putonti C."/>
            <person name="De-Souza M.T."/>
        </authorList>
    </citation>
    <scope>NUCLEOTIDE SEQUENCE [LARGE SCALE GENOMIC DNA]</scope>
    <source>
        <strain evidence="5 6">SDF0037</strain>
    </source>
</reference>
<dbReference type="GO" id="GO:0003677">
    <property type="term" value="F:DNA binding"/>
    <property type="evidence" value="ECO:0007669"/>
    <property type="project" value="UniProtKB-UniRule"/>
</dbReference>
<keyword evidence="2 3" id="KW-0238">DNA-binding</keyword>
<dbReference type="PRINTS" id="PR00455">
    <property type="entry name" value="HTHTETR"/>
</dbReference>
<evidence type="ECO:0000256" key="3">
    <source>
        <dbReference type="PROSITE-ProRule" id="PRU00335"/>
    </source>
</evidence>
<name>A0A544UJQ1_LYSSH</name>
<dbReference type="EMBL" id="SADV01000007">
    <property type="protein sequence ID" value="TQR33495.1"/>
    <property type="molecule type" value="Genomic_DNA"/>
</dbReference>
<dbReference type="OrthoDB" id="9780939at2"/>
<comment type="caution">
    <text evidence="5">The sequence shown here is derived from an EMBL/GenBank/DDBJ whole genome shotgun (WGS) entry which is preliminary data.</text>
</comment>
<accession>A0A544UJQ1</accession>